<reference evidence="5" key="1">
    <citation type="journal article" date="2010" name="Nature">
        <title>The Amphimedon queenslandica genome and the evolution of animal complexity.</title>
        <authorList>
            <person name="Srivastava M."/>
            <person name="Simakov O."/>
            <person name="Chapman J."/>
            <person name="Fahey B."/>
            <person name="Gauthier M.E."/>
            <person name="Mitros T."/>
            <person name="Richards G.S."/>
            <person name="Conaco C."/>
            <person name="Dacre M."/>
            <person name="Hellsten U."/>
            <person name="Larroux C."/>
            <person name="Putnam N.H."/>
            <person name="Stanke M."/>
            <person name="Adamska M."/>
            <person name="Darling A."/>
            <person name="Degnan S.M."/>
            <person name="Oakley T.H."/>
            <person name="Plachetzki D.C."/>
            <person name="Zhai Y."/>
            <person name="Adamski M."/>
            <person name="Calcino A."/>
            <person name="Cummins S.F."/>
            <person name="Goodstein D.M."/>
            <person name="Harris C."/>
            <person name="Jackson D.J."/>
            <person name="Leys S.P."/>
            <person name="Shu S."/>
            <person name="Woodcroft B.J."/>
            <person name="Vervoort M."/>
            <person name="Kosik K.S."/>
            <person name="Manning G."/>
            <person name="Degnan B.M."/>
            <person name="Rokhsar D.S."/>
        </authorList>
    </citation>
    <scope>NUCLEOTIDE SEQUENCE [LARGE SCALE GENOMIC DNA]</scope>
</reference>
<keyword evidence="5" id="KW-1185">Reference proteome</keyword>
<dbReference type="InterPro" id="IPR051147">
    <property type="entry name" value="CFAP_domain-containing"/>
</dbReference>
<dbReference type="InParanoid" id="A0A1X7V8E3"/>
<dbReference type="AlphaFoldDB" id="A0A1X7V8E3"/>
<dbReference type="OrthoDB" id="10264298at2759"/>
<reference evidence="4" key="2">
    <citation type="submission" date="2017-05" db="UniProtKB">
        <authorList>
            <consortium name="EnsemblMetazoa"/>
        </authorList>
    </citation>
    <scope>IDENTIFICATION</scope>
</reference>
<protein>
    <recommendedName>
        <fullName evidence="3">DUF4200 domain-containing protein</fullName>
    </recommendedName>
</protein>
<evidence type="ECO:0000259" key="3">
    <source>
        <dbReference type="Pfam" id="PF13863"/>
    </source>
</evidence>
<organism evidence="4">
    <name type="scientific">Amphimedon queenslandica</name>
    <name type="common">Sponge</name>
    <dbReference type="NCBI Taxonomy" id="400682"/>
    <lineage>
        <taxon>Eukaryota</taxon>
        <taxon>Metazoa</taxon>
        <taxon>Porifera</taxon>
        <taxon>Demospongiae</taxon>
        <taxon>Heteroscleromorpha</taxon>
        <taxon>Haplosclerida</taxon>
        <taxon>Niphatidae</taxon>
        <taxon>Amphimedon</taxon>
    </lineage>
</organism>
<sequence>MARAGDMDDYFKTTFEDKLLVKMPDRNSDHLTPATKLLEKRRETAEVEQALGTQKEEFSMKMEALQQRRDELERKEVKLKEQLFRFDAFVKESDLKRSRALKKTKGEQDLCKQKDKDIQRLQEEILKLSEVVNNQQAQISKYTLYQKFMDRVLEFTPEFDESREIITRYEALRQTRDDLLKTEITNQDTIESERAKLAKFIEDMNNEILHCNNELARLQTKLEDGENEAMKWDSEWTRIQTTAAKKTLLLGQIKMATHNLYVLVYKHLKKKIPPQESGETLLQLDKIQSFVKDLTEIVHEIKRHESASAPNMQLLASPRYN</sequence>
<dbReference type="PANTHER" id="PTHR21683:SF2">
    <property type="entry name" value="COILED-COIL DOMAIN-CONTAINING PROTEIN 42 LIKE-2-LIKE"/>
    <property type="match status" value="1"/>
</dbReference>
<evidence type="ECO:0000256" key="2">
    <source>
        <dbReference type="SAM" id="Coils"/>
    </source>
</evidence>
<evidence type="ECO:0000256" key="1">
    <source>
        <dbReference type="ARBA" id="ARBA00023054"/>
    </source>
</evidence>
<dbReference type="EnsemblMetazoa" id="Aqu2.1.36570_001">
    <property type="protein sequence ID" value="Aqu2.1.36570_001"/>
    <property type="gene ID" value="Aqu2.1.36570"/>
</dbReference>
<accession>A0A1X7V8E3</accession>
<dbReference type="PANTHER" id="PTHR21683">
    <property type="entry name" value="COILED-COIL DOMAIN-CONTAINING PROTEIN 42 LIKE-2-LIKE-RELATED"/>
    <property type="match status" value="1"/>
</dbReference>
<gene>
    <name evidence="4" type="primary">100635896</name>
</gene>
<feature type="domain" description="DUF4200" evidence="3">
    <location>
        <begin position="37"/>
        <end position="154"/>
    </location>
</feature>
<dbReference type="Proteomes" id="UP000007879">
    <property type="component" value="Unassembled WGS sequence"/>
</dbReference>
<feature type="coiled-coil region" evidence="2">
    <location>
        <begin position="111"/>
        <end position="138"/>
    </location>
</feature>
<evidence type="ECO:0000313" key="5">
    <source>
        <dbReference type="Proteomes" id="UP000007879"/>
    </source>
</evidence>
<keyword evidence="1 2" id="KW-0175">Coiled coil</keyword>
<proteinExistence type="predicted"/>
<feature type="coiled-coil region" evidence="2">
    <location>
        <begin position="55"/>
        <end position="82"/>
    </location>
</feature>
<evidence type="ECO:0000313" key="4">
    <source>
        <dbReference type="EnsemblMetazoa" id="Aqu2.1.36570_001"/>
    </source>
</evidence>
<dbReference type="GO" id="GO:0005856">
    <property type="term" value="C:cytoskeleton"/>
    <property type="evidence" value="ECO:0007669"/>
    <property type="project" value="UniProtKB-ARBA"/>
</dbReference>
<name>A0A1X7V8E3_AMPQE</name>
<dbReference type="KEGG" id="aqu:100635896"/>
<dbReference type="Pfam" id="PF13863">
    <property type="entry name" value="DUF4200"/>
    <property type="match status" value="1"/>
</dbReference>
<feature type="coiled-coil region" evidence="2">
    <location>
        <begin position="201"/>
        <end position="235"/>
    </location>
</feature>
<dbReference type="EnsemblMetazoa" id="XM_019994531.1">
    <property type="protein sequence ID" value="XP_019850090.1"/>
    <property type="gene ID" value="LOC100635896"/>
</dbReference>
<dbReference type="InterPro" id="IPR025252">
    <property type="entry name" value="DUF4200"/>
</dbReference>
<dbReference type="STRING" id="400682.A0A1X7V8E3"/>